<comment type="similarity">
    <text evidence="1 3">Belongs to the short-chain dehydrogenases/reductases (SDR) family.</text>
</comment>
<gene>
    <name evidence="4" type="ORF">SAMN05216377_11138</name>
</gene>
<dbReference type="Proteomes" id="UP000198967">
    <property type="component" value="Unassembled WGS sequence"/>
</dbReference>
<dbReference type="PROSITE" id="PS00061">
    <property type="entry name" value="ADH_SHORT"/>
    <property type="match status" value="1"/>
</dbReference>
<dbReference type="PRINTS" id="PR00081">
    <property type="entry name" value="GDHRDH"/>
</dbReference>
<evidence type="ECO:0000256" key="2">
    <source>
        <dbReference type="ARBA" id="ARBA00023002"/>
    </source>
</evidence>
<dbReference type="InterPro" id="IPR002347">
    <property type="entry name" value="SDR_fam"/>
</dbReference>
<dbReference type="AlphaFoldDB" id="A0A1G7THZ4"/>
<keyword evidence="2" id="KW-0560">Oxidoreductase</keyword>
<reference evidence="4 5" key="1">
    <citation type="submission" date="2016-10" db="EMBL/GenBank/DDBJ databases">
        <authorList>
            <person name="de Groot N.N."/>
        </authorList>
    </citation>
    <scope>NUCLEOTIDE SEQUENCE [LARGE SCALE GENOMIC DNA]</scope>
    <source>
        <strain evidence="4 5">CGMCC 4.3143</strain>
    </source>
</reference>
<evidence type="ECO:0008006" key="6">
    <source>
        <dbReference type="Google" id="ProtNLM"/>
    </source>
</evidence>
<proteinExistence type="inferred from homology"/>
<dbReference type="FunFam" id="3.40.50.720:FF:000084">
    <property type="entry name" value="Short-chain dehydrogenase reductase"/>
    <property type="match status" value="1"/>
</dbReference>
<dbReference type="InterPro" id="IPR051687">
    <property type="entry name" value="Peroxisomal_Beta-Oxidation"/>
</dbReference>
<sequence>MTQLRFDDRVAVVTGAGHGLGRAYALLLASRGAKIVVNDLGGPPDGSAGSSLAPADEVVREITQAGGQAVASGHDVSDDRSAHEIVQLAVDHFGAVDIVINNAGTNPTAPFVDTPRSVFEKVLAVHLLGSWSVTQAAWPHLVAGGRGRVVNTCSAAMFQGHGLRATYSAAKGALYGLTRDLAVEGSTHGMKVNALCPGALTRMVQSSSQHTRDRMAAWKPEAVANPVAVLAHDSCPVNGETIEARGGEVRRVYMAHTPGIEVAAEALTPELVSERFDEIVAAGEKDVVEELLDMRQHT</sequence>
<dbReference type="PRINTS" id="PR00080">
    <property type="entry name" value="SDRFAMILY"/>
</dbReference>
<dbReference type="SUPFAM" id="SSF51735">
    <property type="entry name" value="NAD(P)-binding Rossmann-fold domains"/>
    <property type="match status" value="1"/>
</dbReference>
<dbReference type="InterPro" id="IPR020904">
    <property type="entry name" value="Sc_DH/Rdtase_CS"/>
</dbReference>
<evidence type="ECO:0000256" key="3">
    <source>
        <dbReference type="RuleBase" id="RU000363"/>
    </source>
</evidence>
<name>A0A1G7THZ4_PSEOR</name>
<dbReference type="GO" id="GO:0016491">
    <property type="term" value="F:oxidoreductase activity"/>
    <property type="evidence" value="ECO:0007669"/>
    <property type="project" value="UniProtKB-KW"/>
</dbReference>
<protein>
    <recommendedName>
        <fullName evidence="6">NAD(P)-dependent dehydrogenase, short-chain alcohol dehydrogenase family</fullName>
    </recommendedName>
</protein>
<dbReference type="PANTHER" id="PTHR45024">
    <property type="entry name" value="DEHYDROGENASES, SHORT CHAIN"/>
    <property type="match status" value="1"/>
</dbReference>
<keyword evidence="5" id="KW-1185">Reference proteome</keyword>
<organism evidence="4 5">
    <name type="scientific">Pseudonocardia oroxyli</name>
    <dbReference type="NCBI Taxonomy" id="366584"/>
    <lineage>
        <taxon>Bacteria</taxon>
        <taxon>Bacillati</taxon>
        <taxon>Actinomycetota</taxon>
        <taxon>Actinomycetes</taxon>
        <taxon>Pseudonocardiales</taxon>
        <taxon>Pseudonocardiaceae</taxon>
        <taxon>Pseudonocardia</taxon>
    </lineage>
</organism>
<evidence type="ECO:0000313" key="4">
    <source>
        <dbReference type="EMBL" id="SDG34946.1"/>
    </source>
</evidence>
<dbReference type="InterPro" id="IPR036291">
    <property type="entry name" value="NAD(P)-bd_dom_sf"/>
</dbReference>
<evidence type="ECO:0000313" key="5">
    <source>
        <dbReference type="Proteomes" id="UP000198967"/>
    </source>
</evidence>
<evidence type="ECO:0000256" key="1">
    <source>
        <dbReference type="ARBA" id="ARBA00006484"/>
    </source>
</evidence>
<dbReference type="EMBL" id="FNBE01000011">
    <property type="protein sequence ID" value="SDG34946.1"/>
    <property type="molecule type" value="Genomic_DNA"/>
</dbReference>
<dbReference type="Gene3D" id="3.40.50.720">
    <property type="entry name" value="NAD(P)-binding Rossmann-like Domain"/>
    <property type="match status" value="1"/>
</dbReference>
<accession>A0A1G7THZ4</accession>
<dbReference type="RefSeq" id="WP_093085831.1">
    <property type="nucleotide sequence ID" value="NZ_FNBE01000011.1"/>
</dbReference>
<dbReference type="Pfam" id="PF00106">
    <property type="entry name" value="adh_short"/>
    <property type="match status" value="1"/>
</dbReference>
<dbReference type="PANTHER" id="PTHR45024:SF2">
    <property type="entry name" value="SCP2 DOMAIN-CONTAINING PROTEIN"/>
    <property type="match status" value="1"/>
</dbReference>
<dbReference type="STRING" id="366584.SAMN05216377_11138"/>
<dbReference type="OrthoDB" id="9808187at2"/>